<gene>
    <name evidence="2" type="ORF">LRN_0944</name>
</gene>
<name>A0A837DU72_9LACO</name>
<dbReference type="InterPro" id="IPR047909">
    <property type="entry name" value="SPJ_0845-like_N"/>
</dbReference>
<dbReference type="AlphaFoldDB" id="A0A837DU72"/>
<dbReference type="NCBIfam" id="NF040897">
    <property type="entry name" value="SPJ_0845_Nterm"/>
    <property type="match status" value="1"/>
</dbReference>
<proteinExistence type="predicted"/>
<sequence>MLSMLRGDYMGLKVNRQTNLEKLFDQFAVIEPEKTEKNKEKADKSQKAESKKEDKK</sequence>
<feature type="region of interest" description="Disordered" evidence="1">
    <location>
        <begin position="31"/>
        <end position="56"/>
    </location>
</feature>
<evidence type="ECO:0000256" key="1">
    <source>
        <dbReference type="SAM" id="MobiDB-lite"/>
    </source>
</evidence>
<comment type="caution">
    <text evidence="2">The sequence shown here is derived from an EMBL/GenBank/DDBJ whole genome shotgun (WGS) entry which is preliminary data.</text>
</comment>
<accession>A0A837DU72</accession>
<organism evidence="2 3">
    <name type="scientific">Ligilactobacillus ruminis DPC 6832</name>
    <dbReference type="NCBI Taxonomy" id="1402208"/>
    <lineage>
        <taxon>Bacteria</taxon>
        <taxon>Bacillati</taxon>
        <taxon>Bacillota</taxon>
        <taxon>Bacilli</taxon>
        <taxon>Lactobacillales</taxon>
        <taxon>Lactobacillaceae</taxon>
        <taxon>Ligilactobacillus</taxon>
    </lineage>
</organism>
<dbReference type="Proteomes" id="UP000031011">
    <property type="component" value="Unassembled WGS sequence"/>
</dbReference>
<reference evidence="2 3" key="1">
    <citation type="journal article" date="2015" name="BMC Microbiol.">
        <title>Lactobacillus ruminis strains cluster according to their mammalian gut source.</title>
        <authorList>
            <person name="O' Donnell M.M."/>
            <person name="Harris H.M."/>
            <person name="Lynch D.B."/>
            <person name="Ross R.P."/>
            <person name="O'Toole P.W."/>
        </authorList>
    </citation>
    <scope>NUCLEOTIDE SEQUENCE [LARGE SCALE GENOMIC DNA]</scope>
    <source>
        <strain evidence="2 3">DPC 6832</strain>
    </source>
</reference>
<evidence type="ECO:0000313" key="2">
    <source>
        <dbReference type="EMBL" id="KIC04511.1"/>
    </source>
</evidence>
<dbReference type="EMBL" id="AWYA01000098">
    <property type="protein sequence ID" value="KIC04511.1"/>
    <property type="molecule type" value="Genomic_DNA"/>
</dbReference>
<protein>
    <submittedName>
        <fullName evidence="2">Uncharacterized protein</fullName>
    </submittedName>
</protein>
<evidence type="ECO:0000313" key="3">
    <source>
        <dbReference type="Proteomes" id="UP000031011"/>
    </source>
</evidence>